<comment type="caution">
    <text evidence="2">The sequence shown here is derived from an EMBL/GenBank/DDBJ whole genome shotgun (WGS) entry which is preliminary data.</text>
</comment>
<name>A0A365L0V5_9BACL</name>
<evidence type="ECO:0000313" key="2">
    <source>
        <dbReference type="EMBL" id="RAZ79058.1"/>
    </source>
</evidence>
<reference evidence="2 3" key="1">
    <citation type="submission" date="2018-06" db="EMBL/GenBank/DDBJ databases">
        <title>The draft genome sequences of strains SCU63 and S1.</title>
        <authorList>
            <person name="Gan L."/>
        </authorList>
    </citation>
    <scope>NUCLEOTIDE SEQUENCE [LARGE SCALE GENOMIC DNA]</scope>
    <source>
        <strain evidence="2 3">SCU63</strain>
    </source>
</reference>
<keyword evidence="1" id="KW-0812">Transmembrane</keyword>
<organism evidence="2 3">
    <name type="scientific">Planococcus halotolerans</name>
    <dbReference type="NCBI Taxonomy" id="2233542"/>
    <lineage>
        <taxon>Bacteria</taxon>
        <taxon>Bacillati</taxon>
        <taxon>Bacillota</taxon>
        <taxon>Bacilli</taxon>
        <taxon>Bacillales</taxon>
        <taxon>Caryophanaceae</taxon>
        <taxon>Planococcus</taxon>
    </lineage>
</organism>
<dbReference type="EMBL" id="QLZR01000002">
    <property type="protein sequence ID" value="RAZ79058.1"/>
    <property type="molecule type" value="Genomic_DNA"/>
</dbReference>
<dbReference type="AlphaFoldDB" id="A0A365L0V5"/>
<evidence type="ECO:0000313" key="3">
    <source>
        <dbReference type="Proteomes" id="UP000251002"/>
    </source>
</evidence>
<dbReference type="Proteomes" id="UP000251002">
    <property type="component" value="Unassembled WGS sequence"/>
</dbReference>
<feature type="transmembrane region" description="Helical" evidence="1">
    <location>
        <begin position="54"/>
        <end position="74"/>
    </location>
</feature>
<evidence type="ECO:0000256" key="1">
    <source>
        <dbReference type="SAM" id="Phobius"/>
    </source>
</evidence>
<proteinExistence type="predicted"/>
<dbReference type="RefSeq" id="WP_112222620.1">
    <property type="nucleotide sequence ID" value="NZ_CP047673.1"/>
</dbReference>
<gene>
    <name evidence="2" type="ORF">DP120_05430</name>
</gene>
<keyword evidence="1" id="KW-0472">Membrane</keyword>
<keyword evidence="3" id="KW-1185">Reference proteome</keyword>
<protein>
    <submittedName>
        <fullName evidence="2">Uncharacterized protein</fullName>
    </submittedName>
</protein>
<accession>A0A365L0V5</accession>
<keyword evidence="1" id="KW-1133">Transmembrane helix</keyword>
<sequence length="85" mass="9121">MGNVLSLAIVAVAIFAAYALKKFYDRPYIVNFALAAMLLLIVVRTVMLQPITGLGYAAIVICTVAGIFQIVLGIKSYKSAQQVQA</sequence>
<feature type="transmembrane region" description="Helical" evidence="1">
    <location>
        <begin position="29"/>
        <end position="47"/>
    </location>
</feature>